<dbReference type="EMBL" id="JAGEOJ010000004">
    <property type="protein sequence ID" value="MBO2447561.1"/>
    <property type="molecule type" value="Genomic_DNA"/>
</dbReference>
<name>A0A939T1H1_9ACTN</name>
<evidence type="ECO:0000313" key="2">
    <source>
        <dbReference type="EMBL" id="MBO2447561.1"/>
    </source>
</evidence>
<accession>A0A939T1H1</accession>
<sequence length="113" mass="12353">MPQPHDVPSARDLVTAVREFLENDVLATLEGRTRFHGLVAVNVLGMVERELDLGESQAQAHQSRLSSLGFTNDADLAAAIREGRLDDRYPELKSALLEAVRDKLAVANPAYTA</sequence>
<evidence type="ECO:0000313" key="3">
    <source>
        <dbReference type="Proteomes" id="UP000669179"/>
    </source>
</evidence>
<proteinExistence type="predicted"/>
<evidence type="ECO:0000259" key="1">
    <source>
        <dbReference type="Pfam" id="PF19802"/>
    </source>
</evidence>
<dbReference type="InterPro" id="IPR046252">
    <property type="entry name" value="DUF6285"/>
</dbReference>
<reference evidence="2" key="1">
    <citation type="submission" date="2021-03" db="EMBL/GenBank/DDBJ databases">
        <authorList>
            <person name="Kanchanasin P."/>
            <person name="Saeng-In P."/>
            <person name="Phongsopitanun W."/>
            <person name="Yuki M."/>
            <person name="Kudo T."/>
            <person name="Ohkuma M."/>
            <person name="Tanasupawat S."/>
        </authorList>
    </citation>
    <scope>NUCLEOTIDE SEQUENCE</scope>
    <source>
        <strain evidence="2">GKU 128</strain>
    </source>
</reference>
<protein>
    <recommendedName>
        <fullName evidence="1">DUF6285 domain-containing protein</fullName>
    </recommendedName>
</protein>
<organism evidence="2 3">
    <name type="scientific">Actinomadura barringtoniae</name>
    <dbReference type="NCBI Taxonomy" id="1427535"/>
    <lineage>
        <taxon>Bacteria</taxon>
        <taxon>Bacillati</taxon>
        <taxon>Actinomycetota</taxon>
        <taxon>Actinomycetes</taxon>
        <taxon>Streptosporangiales</taxon>
        <taxon>Thermomonosporaceae</taxon>
        <taxon>Actinomadura</taxon>
    </lineage>
</organism>
<dbReference type="Pfam" id="PF19802">
    <property type="entry name" value="DUF6285"/>
    <property type="match status" value="1"/>
</dbReference>
<gene>
    <name evidence="2" type="ORF">J4573_10720</name>
</gene>
<feature type="domain" description="DUF6285" evidence="1">
    <location>
        <begin position="28"/>
        <end position="111"/>
    </location>
</feature>
<keyword evidence="3" id="KW-1185">Reference proteome</keyword>
<dbReference type="RefSeq" id="WP_208255203.1">
    <property type="nucleotide sequence ID" value="NZ_JAGEOJ010000004.1"/>
</dbReference>
<comment type="caution">
    <text evidence="2">The sequence shown here is derived from an EMBL/GenBank/DDBJ whole genome shotgun (WGS) entry which is preliminary data.</text>
</comment>
<dbReference type="Proteomes" id="UP000669179">
    <property type="component" value="Unassembled WGS sequence"/>
</dbReference>
<dbReference type="AlphaFoldDB" id="A0A939T1H1"/>